<accession>A0A1I0SZT5</accession>
<organism evidence="1 2">
    <name type="scientific">Rhodococcoides kroppenstedtii</name>
    <dbReference type="NCBI Taxonomy" id="293050"/>
    <lineage>
        <taxon>Bacteria</taxon>
        <taxon>Bacillati</taxon>
        <taxon>Actinomycetota</taxon>
        <taxon>Actinomycetes</taxon>
        <taxon>Mycobacteriales</taxon>
        <taxon>Nocardiaceae</taxon>
        <taxon>Rhodococcoides</taxon>
    </lineage>
</organism>
<dbReference type="RefSeq" id="WP_342028274.1">
    <property type="nucleotide sequence ID" value="NZ_FOJN01000003.1"/>
</dbReference>
<sequence length="174" mass="18985">MSTLAEQERKLLDLLTHSVHRTFADARASGVPADVFADVESIVRSMTSALPTSHIYDQLVGPFYDTSGLTRWWGVSRQAVAKAVSTGAVIACQLDGGGWVYPTWQFTDSGTVYPDLLALWSTLRAEADAWTCASWLRSPLADLDDCSAASWVAEGRPIEPVLELARADARRWAA</sequence>
<dbReference type="AlphaFoldDB" id="A0A1I0SZT5"/>
<dbReference type="EMBL" id="FOJN01000003">
    <property type="protein sequence ID" value="SFA45012.1"/>
    <property type="molecule type" value="Genomic_DNA"/>
</dbReference>
<evidence type="ECO:0000313" key="1">
    <source>
        <dbReference type="EMBL" id="SFA45012.1"/>
    </source>
</evidence>
<protein>
    <submittedName>
        <fullName evidence="1">Uncharacterized protein</fullName>
    </submittedName>
</protein>
<name>A0A1I0SZT5_9NOCA</name>
<proteinExistence type="predicted"/>
<reference evidence="1 2" key="1">
    <citation type="submission" date="2016-10" db="EMBL/GenBank/DDBJ databases">
        <authorList>
            <person name="de Groot N.N."/>
        </authorList>
    </citation>
    <scope>NUCLEOTIDE SEQUENCE [LARGE SCALE GENOMIC DNA]</scope>
    <source>
        <strain evidence="1 2">DSM 44908</strain>
    </source>
</reference>
<dbReference type="GeneID" id="85487886"/>
<dbReference type="Proteomes" id="UP000182054">
    <property type="component" value="Unassembled WGS sequence"/>
</dbReference>
<evidence type="ECO:0000313" key="2">
    <source>
        <dbReference type="Proteomes" id="UP000182054"/>
    </source>
</evidence>
<gene>
    <name evidence="1" type="ORF">SAMN05444374_103188</name>
</gene>